<evidence type="ECO:0000313" key="4">
    <source>
        <dbReference type="EMBL" id="NBJ26212.1"/>
    </source>
</evidence>
<feature type="coiled-coil region" evidence="1">
    <location>
        <begin position="32"/>
        <end position="87"/>
    </location>
</feature>
<dbReference type="Proteomes" id="UP000818323">
    <property type="component" value="Unassembled WGS sequence"/>
</dbReference>
<dbReference type="InterPro" id="IPR012312">
    <property type="entry name" value="Hemerythrin-like"/>
</dbReference>
<name>A0ABW9Z104_9HYPH</name>
<dbReference type="RefSeq" id="WP_161724753.1">
    <property type="nucleotide sequence ID" value="NZ_JAAAXI010000014.1"/>
</dbReference>
<keyword evidence="1" id="KW-0175">Coiled coil</keyword>
<dbReference type="Gene3D" id="1.20.120.520">
    <property type="entry name" value="nmb1532 protein domain like"/>
    <property type="match status" value="1"/>
</dbReference>
<feature type="domain" description="Hemerythrin-like" evidence="2">
    <location>
        <begin position="14"/>
        <end position="119"/>
    </location>
</feature>
<evidence type="ECO:0000313" key="5">
    <source>
        <dbReference type="Proteomes" id="UP000818323"/>
    </source>
</evidence>
<keyword evidence="5" id="KW-1185">Reference proteome</keyword>
<dbReference type="InterPro" id="IPR018968">
    <property type="entry name" value="Phasin"/>
</dbReference>
<evidence type="ECO:0000259" key="3">
    <source>
        <dbReference type="Pfam" id="PF09361"/>
    </source>
</evidence>
<dbReference type="Pfam" id="PF09361">
    <property type="entry name" value="Phasin_2"/>
    <property type="match status" value="1"/>
</dbReference>
<protein>
    <recommendedName>
        <fullName evidence="6">Hemerythrin-like domain-containing protein</fullName>
    </recommendedName>
</protein>
<feature type="domain" description="Phasin" evidence="3">
    <location>
        <begin position="170"/>
        <end position="254"/>
    </location>
</feature>
<organism evidence="4 5">
    <name type="scientific">Microvirga arsenatis</name>
    <dbReference type="NCBI Taxonomy" id="2692265"/>
    <lineage>
        <taxon>Bacteria</taxon>
        <taxon>Pseudomonadati</taxon>
        <taxon>Pseudomonadota</taxon>
        <taxon>Alphaproteobacteria</taxon>
        <taxon>Hyphomicrobiales</taxon>
        <taxon>Methylobacteriaceae</taxon>
        <taxon>Microvirga</taxon>
    </lineage>
</organism>
<evidence type="ECO:0000256" key="1">
    <source>
        <dbReference type="SAM" id="Coils"/>
    </source>
</evidence>
<dbReference type="EMBL" id="JAAAXJ010000011">
    <property type="protein sequence ID" value="NBJ26212.1"/>
    <property type="molecule type" value="Genomic_DNA"/>
</dbReference>
<dbReference type="PANTHER" id="PTHR35585:SF1">
    <property type="entry name" value="HHE DOMAIN PROTEIN (AFU_ORTHOLOGUE AFUA_4G00730)"/>
    <property type="match status" value="1"/>
</dbReference>
<comment type="caution">
    <text evidence="4">The sequence shown here is derived from an EMBL/GenBank/DDBJ whole genome shotgun (WGS) entry which is preliminary data.</text>
</comment>
<dbReference type="PANTHER" id="PTHR35585">
    <property type="entry name" value="HHE DOMAIN PROTEIN (AFU_ORTHOLOGUE AFUA_4G00730)"/>
    <property type="match status" value="1"/>
</dbReference>
<proteinExistence type="predicted"/>
<sequence length="267" mass="29974">MPARHFSQTPPDRANDLFDRLLATSDGAAKTRERLLSELKDELALLASLQEQHLFPILQRHGMIDLLQAATNDNNETAALLEELEGMPKNGSAFLDKVAELRRAFQRHIRDDRKELLPAVLQVLSDEEAQAVAEQVEDEISNIETMKQAAPASPVPQNSAMRASTDAVDDAMRMSTDSVHTVAVGVQDLSWECLRMSQKRLETNLDGWSRLAQCRSPQDLARTQVSLLQDNLEQTLNNGFRLASLAMQLAEKATWHRTQENARLQQR</sequence>
<dbReference type="Pfam" id="PF01814">
    <property type="entry name" value="Hemerythrin"/>
    <property type="match status" value="1"/>
</dbReference>
<reference evidence="4 5" key="1">
    <citation type="submission" date="2020-01" db="EMBL/GenBank/DDBJ databases">
        <title>Microvirga sp. nov., an arsenate reduction bacterium isolated from Tibet hotspring sediments.</title>
        <authorList>
            <person name="Yuan C.-G."/>
        </authorList>
    </citation>
    <scope>NUCLEOTIDE SEQUENCE [LARGE SCALE GENOMIC DNA]</scope>
    <source>
        <strain evidence="4 5">SYSU G3D203</strain>
    </source>
</reference>
<evidence type="ECO:0008006" key="6">
    <source>
        <dbReference type="Google" id="ProtNLM"/>
    </source>
</evidence>
<accession>A0ABW9Z104</accession>
<gene>
    <name evidence="4" type="ORF">GR303_17885</name>
</gene>
<evidence type="ECO:0000259" key="2">
    <source>
        <dbReference type="Pfam" id="PF01814"/>
    </source>
</evidence>